<keyword evidence="1" id="KW-1133">Transmembrane helix</keyword>
<keyword evidence="1" id="KW-0812">Transmembrane</keyword>
<feature type="transmembrane region" description="Helical" evidence="1">
    <location>
        <begin position="6"/>
        <end position="25"/>
    </location>
</feature>
<organism evidence="2 3">
    <name type="scientific">Serratia plymuthica</name>
    <dbReference type="NCBI Taxonomy" id="82996"/>
    <lineage>
        <taxon>Bacteria</taxon>
        <taxon>Pseudomonadati</taxon>
        <taxon>Pseudomonadota</taxon>
        <taxon>Gammaproteobacteria</taxon>
        <taxon>Enterobacterales</taxon>
        <taxon>Yersiniaceae</taxon>
        <taxon>Serratia</taxon>
    </lineage>
</organism>
<sequence>MIGFIVIILLISCAFSWLAKTGVLLKIHKSLKGICDVGFLYAGMLIILVANVFNAVSGMKLTQGERQITPVSEAVNVLSENTPWLSSMFIYTGIILCALSFLSKIWMNKYDGGDYDDDK</sequence>
<dbReference type="Proteomes" id="UP000248196">
    <property type="component" value="Unassembled WGS sequence"/>
</dbReference>
<proteinExistence type="predicted"/>
<comment type="caution">
    <text evidence="2">The sequence shown here is derived from an EMBL/GenBank/DDBJ whole genome shotgun (WGS) entry which is preliminary data.</text>
</comment>
<feature type="transmembrane region" description="Helical" evidence="1">
    <location>
        <begin position="37"/>
        <end position="56"/>
    </location>
</feature>
<keyword evidence="1" id="KW-0472">Membrane</keyword>
<dbReference type="AlphaFoldDB" id="A0A318P307"/>
<gene>
    <name evidence="2" type="ORF">CT690_23755</name>
</gene>
<accession>A0A318P307</accession>
<dbReference type="EMBL" id="PESE01000011">
    <property type="protein sequence ID" value="PYD36563.1"/>
    <property type="molecule type" value="Genomic_DNA"/>
</dbReference>
<evidence type="ECO:0000313" key="2">
    <source>
        <dbReference type="EMBL" id="PYD36563.1"/>
    </source>
</evidence>
<name>A0A318P307_SERPL</name>
<reference evidence="2 3" key="1">
    <citation type="submission" date="2017-11" db="EMBL/GenBank/DDBJ databases">
        <title>Genome sequence of the oocydin A producing rhizobacterium Serratia plymuthica 4Rx5.</title>
        <authorList>
            <person name="Matilla M.A."/>
            <person name="Udaondo Z."/>
            <person name="Salmond G.P.C."/>
        </authorList>
    </citation>
    <scope>NUCLEOTIDE SEQUENCE [LARGE SCALE GENOMIC DNA]</scope>
    <source>
        <strain evidence="2 3">4Rx5</strain>
    </source>
</reference>
<evidence type="ECO:0000313" key="3">
    <source>
        <dbReference type="Proteomes" id="UP000248196"/>
    </source>
</evidence>
<evidence type="ECO:0000256" key="1">
    <source>
        <dbReference type="SAM" id="Phobius"/>
    </source>
</evidence>
<dbReference type="RefSeq" id="WP_041417418.1">
    <property type="nucleotide sequence ID" value="NZ_PESE01000011.1"/>
</dbReference>
<feature type="transmembrane region" description="Helical" evidence="1">
    <location>
        <begin position="84"/>
        <end position="102"/>
    </location>
</feature>
<protein>
    <submittedName>
        <fullName evidence="2">Uncharacterized protein</fullName>
    </submittedName>
</protein>